<dbReference type="PANTHER" id="PTHR11699">
    <property type="entry name" value="ALDEHYDE DEHYDROGENASE-RELATED"/>
    <property type="match status" value="1"/>
</dbReference>
<dbReference type="Pfam" id="PF00171">
    <property type="entry name" value="Aldedh"/>
    <property type="match status" value="1"/>
</dbReference>
<evidence type="ECO:0000313" key="6">
    <source>
        <dbReference type="Proteomes" id="UP001157910"/>
    </source>
</evidence>
<evidence type="ECO:0000256" key="2">
    <source>
        <dbReference type="PROSITE-ProRule" id="PRU10007"/>
    </source>
</evidence>
<gene>
    <name evidence="5" type="ORF">SAMN06296065_10855</name>
</gene>
<dbReference type="InterPro" id="IPR015590">
    <property type="entry name" value="Aldehyde_DH_dom"/>
</dbReference>
<proteinExistence type="inferred from homology"/>
<evidence type="ECO:0000256" key="1">
    <source>
        <dbReference type="ARBA" id="ARBA00023002"/>
    </source>
</evidence>
<comment type="similarity">
    <text evidence="3">Belongs to the aldehyde dehydrogenase family.</text>
</comment>
<name>A0ABY1QMW1_9SPHN</name>
<organism evidence="5 6">
    <name type="scientific">Novosphingobium panipatense</name>
    <dbReference type="NCBI Taxonomy" id="428991"/>
    <lineage>
        <taxon>Bacteria</taxon>
        <taxon>Pseudomonadati</taxon>
        <taxon>Pseudomonadota</taxon>
        <taxon>Alphaproteobacteria</taxon>
        <taxon>Sphingomonadales</taxon>
        <taxon>Sphingomonadaceae</taxon>
        <taxon>Novosphingobium</taxon>
    </lineage>
</organism>
<evidence type="ECO:0000313" key="5">
    <source>
        <dbReference type="EMBL" id="SMP75423.1"/>
    </source>
</evidence>
<evidence type="ECO:0000256" key="3">
    <source>
        <dbReference type="RuleBase" id="RU003345"/>
    </source>
</evidence>
<dbReference type="InterPro" id="IPR016161">
    <property type="entry name" value="Ald_DH/histidinol_DH"/>
</dbReference>
<keyword evidence="6" id="KW-1185">Reference proteome</keyword>
<keyword evidence="1 3" id="KW-0560">Oxidoreductase</keyword>
<dbReference type="Gene3D" id="3.40.605.10">
    <property type="entry name" value="Aldehyde Dehydrogenase, Chain A, domain 1"/>
    <property type="match status" value="1"/>
</dbReference>
<sequence>MGFRMPDISLPEHALMIGGKAEAGGTGEAFAHIYPASGETTREIRLASAADVDRAVAAAKAAQAAWRAMPGDKRRDLMLKLASAIEERAAEMSPLLTAENGSILLAGPHMSADAAQKFRYFGGWADKLEGRTVPTWGGPAHDYVSYEPYGTIGVIVPWNGPLFAATMVMAPALAAGNCLVLKAPETAPWSLMKLMELVQRAGFPPGVVNLVTGGPDVGAAMVEHPGIDKIEFIGSGATARKILGSAAPALKPVGLELGGKSAVLVFADADLQAAAKRGLSGGVSANGQGCVNGTRLLVERTIYEPYVQMLGAMAGHIKVGDPFAMDTVMGPVISETALERIHGLVKRGAAEGGRVVCGGERMGGDHAGGTFYPLTILADVAPGSEIARHEVFGPVLVVTPFDSEEEAVALANGTDYGLGAYVHTTNLARAHRVAGQMMAGQVQVNGSGEAMTPCVPFGGMKHSGHGRLGGIEGLREFQQVRNVWINLQ</sequence>
<dbReference type="InterPro" id="IPR016162">
    <property type="entry name" value="Ald_DH_N"/>
</dbReference>
<dbReference type="PROSITE" id="PS00687">
    <property type="entry name" value="ALDEHYDE_DEHYDR_GLU"/>
    <property type="match status" value="1"/>
</dbReference>
<comment type="caution">
    <text evidence="5">The sequence shown here is derived from an EMBL/GenBank/DDBJ whole genome shotgun (WGS) entry which is preliminary data.</text>
</comment>
<feature type="domain" description="Aldehyde dehydrogenase" evidence="4">
    <location>
        <begin position="28"/>
        <end position="483"/>
    </location>
</feature>
<dbReference type="Gene3D" id="3.40.309.10">
    <property type="entry name" value="Aldehyde Dehydrogenase, Chain A, domain 2"/>
    <property type="match status" value="1"/>
</dbReference>
<dbReference type="EMBL" id="FXUI01000008">
    <property type="protein sequence ID" value="SMP75423.1"/>
    <property type="molecule type" value="Genomic_DNA"/>
</dbReference>
<evidence type="ECO:0000259" key="4">
    <source>
        <dbReference type="Pfam" id="PF00171"/>
    </source>
</evidence>
<protein>
    <submittedName>
        <fullName evidence="5">Acyl-CoA reductase</fullName>
    </submittedName>
</protein>
<feature type="active site" evidence="2">
    <location>
        <position position="256"/>
    </location>
</feature>
<dbReference type="InterPro" id="IPR016163">
    <property type="entry name" value="Ald_DH_C"/>
</dbReference>
<reference evidence="5 6" key="1">
    <citation type="submission" date="2017-05" db="EMBL/GenBank/DDBJ databases">
        <authorList>
            <person name="Varghese N."/>
            <person name="Submissions S."/>
        </authorList>
    </citation>
    <scope>NUCLEOTIDE SEQUENCE [LARGE SCALE GENOMIC DNA]</scope>
    <source>
        <strain evidence="5 6">SM16</strain>
    </source>
</reference>
<dbReference type="RefSeq" id="WP_283406619.1">
    <property type="nucleotide sequence ID" value="NZ_FXUI01000008.1"/>
</dbReference>
<accession>A0ABY1QMW1</accession>
<dbReference type="InterPro" id="IPR029510">
    <property type="entry name" value="Ald_DH_CS_GLU"/>
</dbReference>
<dbReference type="SUPFAM" id="SSF53720">
    <property type="entry name" value="ALDH-like"/>
    <property type="match status" value="1"/>
</dbReference>
<dbReference type="Proteomes" id="UP001157910">
    <property type="component" value="Unassembled WGS sequence"/>
</dbReference>